<protein>
    <recommendedName>
        <fullName evidence="3">Resolvase</fullName>
    </recommendedName>
</protein>
<evidence type="ECO:0008006" key="3">
    <source>
        <dbReference type="Google" id="ProtNLM"/>
    </source>
</evidence>
<comment type="caution">
    <text evidence="1">The sequence shown here is derived from an EMBL/GenBank/DDBJ whole genome shotgun (WGS) entry which is preliminary data.</text>
</comment>
<keyword evidence="2" id="KW-1185">Reference proteome</keyword>
<organism evidence="1 2">
    <name type="scientific">Alteraurantiacibacter lauratis</name>
    <dbReference type="NCBI Taxonomy" id="2054627"/>
    <lineage>
        <taxon>Bacteria</taxon>
        <taxon>Pseudomonadati</taxon>
        <taxon>Pseudomonadota</taxon>
        <taxon>Alphaproteobacteria</taxon>
        <taxon>Sphingomonadales</taxon>
        <taxon>Erythrobacteraceae</taxon>
        <taxon>Alteraurantiacibacter</taxon>
    </lineage>
</organism>
<evidence type="ECO:0000313" key="2">
    <source>
        <dbReference type="Proteomes" id="UP001595378"/>
    </source>
</evidence>
<gene>
    <name evidence="1" type="ORF">ACFODK_12470</name>
</gene>
<dbReference type="RefSeq" id="WP_336918870.1">
    <property type="nucleotide sequence ID" value="NZ_JBANRN010000006.1"/>
</dbReference>
<evidence type="ECO:0000313" key="1">
    <source>
        <dbReference type="EMBL" id="MFC3101704.1"/>
    </source>
</evidence>
<proteinExistence type="predicted"/>
<name>A0ABV7EG62_9SPHN</name>
<dbReference type="EMBL" id="JBHRSU010000035">
    <property type="protein sequence ID" value="MFC3101704.1"/>
    <property type="molecule type" value="Genomic_DNA"/>
</dbReference>
<sequence>MTPTATKKGTRLYRYYASMDLIRNCPTDANGGPLRLPAGMVEDAVVGEIRRMIRAPEAAARTIRALREENPTFDEKAVVKALGEFDQLWAALCPAEQTRIIQLLVARVTVGEDGIAVDLRHEGLDAMIRDMLAAEPGLAA</sequence>
<reference evidence="2" key="1">
    <citation type="journal article" date="2019" name="Int. J. Syst. Evol. Microbiol.">
        <title>The Global Catalogue of Microorganisms (GCM) 10K type strain sequencing project: providing services to taxonomists for standard genome sequencing and annotation.</title>
        <authorList>
            <consortium name="The Broad Institute Genomics Platform"/>
            <consortium name="The Broad Institute Genome Sequencing Center for Infectious Disease"/>
            <person name="Wu L."/>
            <person name="Ma J."/>
        </authorList>
    </citation>
    <scope>NUCLEOTIDE SEQUENCE [LARGE SCALE GENOMIC DNA]</scope>
    <source>
        <strain evidence="2">KCTC 52606</strain>
    </source>
</reference>
<dbReference type="Proteomes" id="UP001595378">
    <property type="component" value="Unassembled WGS sequence"/>
</dbReference>
<accession>A0ABV7EG62</accession>